<feature type="domain" description="Copper resistance protein D" evidence="7">
    <location>
        <begin position="226"/>
        <end position="331"/>
    </location>
</feature>
<dbReference type="Proteomes" id="UP000292346">
    <property type="component" value="Unassembled WGS sequence"/>
</dbReference>
<evidence type="ECO:0000256" key="3">
    <source>
        <dbReference type="ARBA" id="ARBA00022692"/>
    </source>
</evidence>
<dbReference type="EMBL" id="SJJZ01000001">
    <property type="protein sequence ID" value="TCC10263.1"/>
    <property type="molecule type" value="Genomic_DNA"/>
</dbReference>
<feature type="transmembrane region" description="Helical" evidence="6">
    <location>
        <begin position="230"/>
        <end position="253"/>
    </location>
</feature>
<feature type="transmembrane region" description="Helical" evidence="6">
    <location>
        <begin position="195"/>
        <end position="218"/>
    </location>
</feature>
<comment type="subcellular location">
    <subcellularLocation>
        <location evidence="1">Cell membrane</location>
        <topology evidence="1">Multi-pass membrane protein</topology>
    </subcellularLocation>
</comment>
<dbReference type="InterPro" id="IPR032694">
    <property type="entry name" value="CopC/D"/>
</dbReference>
<evidence type="ECO:0000256" key="2">
    <source>
        <dbReference type="ARBA" id="ARBA00022475"/>
    </source>
</evidence>
<proteinExistence type="predicted"/>
<dbReference type="PANTHER" id="PTHR34820:SF4">
    <property type="entry name" value="INNER MEMBRANE PROTEIN YEBZ"/>
    <property type="match status" value="1"/>
</dbReference>
<dbReference type="OrthoDB" id="3518068at2"/>
<dbReference type="Pfam" id="PF05425">
    <property type="entry name" value="CopD"/>
    <property type="match status" value="1"/>
</dbReference>
<keyword evidence="2" id="KW-1003">Cell membrane</keyword>
<feature type="transmembrane region" description="Helical" evidence="6">
    <location>
        <begin position="163"/>
        <end position="183"/>
    </location>
</feature>
<comment type="caution">
    <text evidence="8">The sequence shown here is derived from an EMBL/GenBank/DDBJ whole genome shotgun (WGS) entry which is preliminary data.</text>
</comment>
<dbReference type="GO" id="GO:0006825">
    <property type="term" value="P:copper ion transport"/>
    <property type="evidence" value="ECO:0007669"/>
    <property type="project" value="InterPro"/>
</dbReference>
<evidence type="ECO:0000256" key="4">
    <source>
        <dbReference type="ARBA" id="ARBA00022989"/>
    </source>
</evidence>
<keyword evidence="4 6" id="KW-1133">Transmembrane helix</keyword>
<name>A0A4R0HIH0_9ACTN</name>
<keyword evidence="5 6" id="KW-0472">Membrane</keyword>
<gene>
    <name evidence="8" type="ORF">E0H45_02750</name>
</gene>
<dbReference type="InterPro" id="IPR008457">
    <property type="entry name" value="Cu-R_CopD_dom"/>
</dbReference>
<organism evidence="8 9">
    <name type="scientific">Kribbella soli</name>
    <dbReference type="NCBI Taxonomy" id="1124743"/>
    <lineage>
        <taxon>Bacteria</taxon>
        <taxon>Bacillati</taxon>
        <taxon>Actinomycetota</taxon>
        <taxon>Actinomycetes</taxon>
        <taxon>Propionibacteriales</taxon>
        <taxon>Kribbellaceae</taxon>
        <taxon>Kribbella</taxon>
    </lineage>
</organism>
<feature type="transmembrane region" description="Helical" evidence="6">
    <location>
        <begin position="54"/>
        <end position="79"/>
    </location>
</feature>
<protein>
    <recommendedName>
        <fullName evidence="7">Copper resistance protein D domain-containing protein</fullName>
    </recommendedName>
</protein>
<evidence type="ECO:0000256" key="6">
    <source>
        <dbReference type="SAM" id="Phobius"/>
    </source>
</evidence>
<feature type="transmembrane region" description="Helical" evidence="6">
    <location>
        <begin position="91"/>
        <end position="113"/>
    </location>
</feature>
<evidence type="ECO:0000313" key="8">
    <source>
        <dbReference type="EMBL" id="TCC10263.1"/>
    </source>
</evidence>
<evidence type="ECO:0000256" key="5">
    <source>
        <dbReference type="ARBA" id="ARBA00023136"/>
    </source>
</evidence>
<evidence type="ECO:0000256" key="1">
    <source>
        <dbReference type="ARBA" id="ARBA00004651"/>
    </source>
</evidence>
<accession>A0A4R0HIH0</accession>
<dbReference type="RefSeq" id="WP_131334680.1">
    <property type="nucleotide sequence ID" value="NZ_SJJZ01000001.1"/>
</dbReference>
<evidence type="ECO:0000313" key="9">
    <source>
        <dbReference type="Proteomes" id="UP000292346"/>
    </source>
</evidence>
<evidence type="ECO:0000259" key="7">
    <source>
        <dbReference type="Pfam" id="PF05425"/>
    </source>
</evidence>
<dbReference type="GO" id="GO:0005886">
    <property type="term" value="C:plasma membrane"/>
    <property type="evidence" value="ECO:0007669"/>
    <property type="project" value="UniProtKB-SubCell"/>
</dbReference>
<dbReference type="AlphaFoldDB" id="A0A4R0HIH0"/>
<sequence>MNVAVPSLKARRPVVVGAIATLSTAALAWSIVVTRPTPEPGLITTSPGILYTTPVARFVTNATSILAVGAVLLLLLLGAQGRERYGAIAGRARIIGIASGTAWVTATTTTWWLQAAAISQSGSKMPFAGMASYVVDVSSGTALVVTVVAAGAYTLAAVKRRPALGLAAALAGLIAVPVTGHASQSEAPWITTPAITAHMCAVSLWVGGLALVTALVAGNRSALALVLPRFSTVAGGAIATVGLTGVLLAGPRLTKDLTPHLSVLLHALLETPAGWLVLGKLAALMILAATGGAIRQILLPAVRREERSALATLATVELTVMAVAIALATVLARPL</sequence>
<feature type="transmembrane region" description="Helical" evidence="6">
    <location>
        <begin position="273"/>
        <end position="298"/>
    </location>
</feature>
<keyword evidence="3 6" id="KW-0812">Transmembrane</keyword>
<keyword evidence="9" id="KW-1185">Reference proteome</keyword>
<reference evidence="8 9" key="1">
    <citation type="submission" date="2019-02" db="EMBL/GenBank/DDBJ databases">
        <title>Kribbella capetownensis sp. nov. and Kribbella speibonae sp. nov., isolated from soil.</title>
        <authorList>
            <person name="Curtis S.M."/>
            <person name="Norton I."/>
            <person name="Everest G.J."/>
            <person name="Meyers P.R."/>
        </authorList>
    </citation>
    <scope>NUCLEOTIDE SEQUENCE [LARGE SCALE GENOMIC DNA]</scope>
    <source>
        <strain evidence="8 9">KCTC 29219</strain>
    </source>
</reference>
<feature type="transmembrane region" description="Helical" evidence="6">
    <location>
        <begin position="310"/>
        <end position="332"/>
    </location>
</feature>
<dbReference type="PANTHER" id="PTHR34820">
    <property type="entry name" value="INNER MEMBRANE PROTEIN YEBZ"/>
    <property type="match status" value="1"/>
</dbReference>
<feature type="transmembrane region" description="Helical" evidence="6">
    <location>
        <begin position="133"/>
        <end position="156"/>
    </location>
</feature>